<keyword evidence="6 11" id="KW-0418">Kinase</keyword>
<evidence type="ECO:0000313" key="11">
    <source>
        <dbReference type="EMBL" id="WNQ11235.1"/>
    </source>
</evidence>
<keyword evidence="12" id="KW-1185">Reference proteome</keyword>
<dbReference type="SMART" id="SM00387">
    <property type="entry name" value="HATPase_c"/>
    <property type="match status" value="1"/>
</dbReference>
<feature type="domain" description="Histidine kinase" evidence="10">
    <location>
        <begin position="332"/>
        <end position="444"/>
    </location>
</feature>
<evidence type="ECO:0000256" key="5">
    <source>
        <dbReference type="ARBA" id="ARBA00022741"/>
    </source>
</evidence>
<keyword evidence="4" id="KW-0808">Transferase</keyword>
<dbReference type="Pfam" id="PF02518">
    <property type="entry name" value="HATPase_c"/>
    <property type="match status" value="1"/>
</dbReference>
<protein>
    <recommendedName>
        <fullName evidence="2">histidine kinase</fullName>
        <ecNumber evidence="2">2.7.13.3</ecNumber>
    </recommendedName>
</protein>
<dbReference type="KEGG" id="paun:MJA45_27155"/>
<dbReference type="GO" id="GO:0005524">
    <property type="term" value="F:ATP binding"/>
    <property type="evidence" value="ECO:0007669"/>
    <property type="project" value="UniProtKB-KW"/>
</dbReference>
<dbReference type="GO" id="GO:0004673">
    <property type="term" value="F:protein histidine kinase activity"/>
    <property type="evidence" value="ECO:0007669"/>
    <property type="project" value="UniProtKB-EC"/>
</dbReference>
<evidence type="ECO:0000259" key="10">
    <source>
        <dbReference type="PROSITE" id="PS50109"/>
    </source>
</evidence>
<gene>
    <name evidence="11" type="ORF">MJA45_27155</name>
</gene>
<evidence type="ECO:0000256" key="3">
    <source>
        <dbReference type="ARBA" id="ARBA00022553"/>
    </source>
</evidence>
<keyword evidence="7" id="KW-0067">ATP-binding</keyword>
<dbReference type="GO" id="GO:0000160">
    <property type="term" value="P:phosphorelay signal transduction system"/>
    <property type="evidence" value="ECO:0007669"/>
    <property type="project" value="UniProtKB-KW"/>
</dbReference>
<dbReference type="PANTHER" id="PTHR44936:SF9">
    <property type="entry name" value="SENSOR PROTEIN CREC"/>
    <property type="match status" value="1"/>
</dbReference>
<evidence type="ECO:0000256" key="6">
    <source>
        <dbReference type="ARBA" id="ARBA00022777"/>
    </source>
</evidence>
<dbReference type="Gene3D" id="3.30.565.10">
    <property type="entry name" value="Histidine kinase-like ATPase, C-terminal domain"/>
    <property type="match status" value="1"/>
</dbReference>
<evidence type="ECO:0000256" key="7">
    <source>
        <dbReference type="ARBA" id="ARBA00022840"/>
    </source>
</evidence>
<dbReference type="EMBL" id="CP130318">
    <property type="protein sequence ID" value="WNQ11235.1"/>
    <property type="molecule type" value="Genomic_DNA"/>
</dbReference>
<keyword evidence="9" id="KW-0812">Transmembrane</keyword>
<keyword evidence="9" id="KW-1133">Transmembrane helix</keyword>
<feature type="transmembrane region" description="Helical" evidence="9">
    <location>
        <begin position="104"/>
        <end position="123"/>
    </location>
</feature>
<comment type="catalytic activity">
    <reaction evidence="1">
        <text>ATP + protein L-histidine = ADP + protein N-phospho-L-histidine.</text>
        <dbReference type="EC" id="2.7.13.3"/>
    </reaction>
</comment>
<dbReference type="PRINTS" id="PR00344">
    <property type="entry name" value="BCTRLSENSOR"/>
</dbReference>
<proteinExistence type="predicted"/>
<evidence type="ECO:0000256" key="8">
    <source>
        <dbReference type="ARBA" id="ARBA00023012"/>
    </source>
</evidence>
<keyword evidence="3" id="KW-0597">Phosphoprotein</keyword>
<reference evidence="11 12" key="1">
    <citation type="submission" date="2022-02" db="EMBL/GenBank/DDBJ databases">
        <title>Paenibacillus sp. MBLB1776 Whole Genome Shotgun Sequencing.</title>
        <authorList>
            <person name="Hwang C.Y."/>
            <person name="Cho E.-S."/>
            <person name="Seo M.-J."/>
        </authorList>
    </citation>
    <scope>NUCLEOTIDE SEQUENCE [LARGE SCALE GENOMIC DNA]</scope>
    <source>
        <strain evidence="11 12">MBLB1776</strain>
    </source>
</reference>
<dbReference type="SUPFAM" id="SSF55874">
    <property type="entry name" value="ATPase domain of HSP90 chaperone/DNA topoisomerase II/histidine kinase"/>
    <property type="match status" value="1"/>
</dbReference>
<dbReference type="InterPro" id="IPR036890">
    <property type="entry name" value="HATPase_C_sf"/>
</dbReference>
<accession>A0AA96LDB2</accession>
<keyword evidence="9" id="KW-0472">Membrane</keyword>
<dbReference type="EC" id="2.7.13.3" evidence="2"/>
<evidence type="ECO:0000256" key="9">
    <source>
        <dbReference type="SAM" id="Phobius"/>
    </source>
</evidence>
<evidence type="ECO:0000256" key="4">
    <source>
        <dbReference type="ARBA" id="ARBA00022679"/>
    </source>
</evidence>
<organism evidence="11 12">
    <name type="scientific">Paenibacillus aurantius</name>
    <dbReference type="NCBI Taxonomy" id="2918900"/>
    <lineage>
        <taxon>Bacteria</taxon>
        <taxon>Bacillati</taxon>
        <taxon>Bacillota</taxon>
        <taxon>Bacilli</taxon>
        <taxon>Bacillales</taxon>
        <taxon>Paenibacillaceae</taxon>
        <taxon>Paenibacillus</taxon>
    </lineage>
</organism>
<dbReference type="PROSITE" id="PS50109">
    <property type="entry name" value="HIS_KIN"/>
    <property type="match status" value="1"/>
</dbReference>
<evidence type="ECO:0000313" key="12">
    <source>
        <dbReference type="Proteomes" id="UP001305702"/>
    </source>
</evidence>
<dbReference type="CDD" id="cd00075">
    <property type="entry name" value="HATPase"/>
    <property type="match status" value="1"/>
</dbReference>
<keyword evidence="5" id="KW-0547">Nucleotide-binding</keyword>
<keyword evidence="8" id="KW-0902">Two-component regulatory system</keyword>
<feature type="transmembrane region" description="Helical" evidence="9">
    <location>
        <begin position="130"/>
        <end position="148"/>
    </location>
</feature>
<dbReference type="InterPro" id="IPR005467">
    <property type="entry name" value="His_kinase_dom"/>
</dbReference>
<dbReference type="InterPro" id="IPR004358">
    <property type="entry name" value="Sig_transdc_His_kin-like_C"/>
</dbReference>
<sequence>MPVPDRPASYPSSQGKLYLLMLLAVPLAGELKFFPFPLDFRVSLGTSVFLFFLLWLDRFSPLLCGLGAGAAVMLFRMVEDGIAARTAGLVPGASVSFWDSLVGHYPAFSFYLTYAGVAAILGLSRYRYRPAVVGGIAVAAETAANLVELAFRTIPRDFPITPLDFGEIVLLAVIRSFFALGFYTIVLLRQSEQEAELQRRQKERMLLLVSDLYQDAFHLKKTLTAAERITRDGYDLYRRLNQTDNGTESAKSLAPRLLRLAGEVHDIKKDNQRIYAGLSRLITREGSGDYLPLKELGEILLQANRNYAALLGKTVTFTFHAPDSLPVHAYTVLSLLNNLVANAVEALEGKGEGHIRAEAFREGDRLILRVEDNGPGIPERSREVVFEPGFTTKYDSAGEASTGIGLSYVRQTVQELGGSVRLEAGSGPGERPGTVFRLELPLERISPEEEPHALLHRG</sequence>
<dbReference type="InterPro" id="IPR050980">
    <property type="entry name" value="2C_sensor_his_kinase"/>
</dbReference>
<dbReference type="PANTHER" id="PTHR44936">
    <property type="entry name" value="SENSOR PROTEIN CREC"/>
    <property type="match status" value="1"/>
</dbReference>
<evidence type="ECO:0000256" key="1">
    <source>
        <dbReference type="ARBA" id="ARBA00000085"/>
    </source>
</evidence>
<dbReference type="InterPro" id="IPR003594">
    <property type="entry name" value="HATPase_dom"/>
</dbReference>
<evidence type="ECO:0000256" key="2">
    <source>
        <dbReference type="ARBA" id="ARBA00012438"/>
    </source>
</evidence>
<dbReference type="AlphaFoldDB" id="A0AA96LDB2"/>
<name>A0AA96LDB2_9BACL</name>
<dbReference type="Proteomes" id="UP001305702">
    <property type="component" value="Chromosome"/>
</dbReference>
<feature type="transmembrane region" description="Helical" evidence="9">
    <location>
        <begin position="48"/>
        <end position="75"/>
    </location>
</feature>
<dbReference type="RefSeq" id="WP_315605011.1">
    <property type="nucleotide sequence ID" value="NZ_CP130318.1"/>
</dbReference>
<feature type="transmembrane region" description="Helical" evidence="9">
    <location>
        <begin position="168"/>
        <end position="188"/>
    </location>
</feature>